<dbReference type="NCBIfam" id="TIGR00671">
    <property type="entry name" value="baf"/>
    <property type="match status" value="1"/>
</dbReference>
<dbReference type="GO" id="GO:0015937">
    <property type="term" value="P:coenzyme A biosynthetic process"/>
    <property type="evidence" value="ECO:0007669"/>
    <property type="project" value="UniProtKB-UniRule"/>
</dbReference>
<evidence type="ECO:0000256" key="14">
    <source>
        <dbReference type="ARBA" id="ARBA00038036"/>
    </source>
</evidence>
<dbReference type="GO" id="GO:0005524">
    <property type="term" value="F:ATP binding"/>
    <property type="evidence" value="ECO:0007669"/>
    <property type="project" value="UniProtKB-UniRule"/>
</dbReference>
<evidence type="ECO:0000256" key="4">
    <source>
        <dbReference type="ARBA" id="ARBA00005225"/>
    </source>
</evidence>
<sequence>MDLVIDIGNTNIVYGIYDQNRWVHQWRVETDIQQDELYYGMHLRSLFLEYGIKLNAIQYIGLSSVVPPLTEVISGMVAKLLGSDVVVMGPEVYKCIPLHIENIYEIGSDLVANAVAAFTKFQQHCLVVDFGTALTFTTVSDEPAILGVAIAPGLKTAMRALSTSTAKLPDVELELPSSVLGRNTEHALQAGVLIGFTGLVEKMIERTRQELPVACKVVATGGLSSVLTPLHQQFDLIDPHLTLEGIRYLLLQYNAR</sequence>
<dbReference type="Pfam" id="PF03309">
    <property type="entry name" value="Pan_kinase"/>
    <property type="match status" value="1"/>
</dbReference>
<keyword evidence="11 16" id="KW-0067">ATP-binding</keyword>
<comment type="caution">
    <text evidence="16">Lacks conserved residue(s) required for the propagation of feature annotation.</text>
</comment>
<dbReference type="GO" id="GO:0005737">
    <property type="term" value="C:cytoplasm"/>
    <property type="evidence" value="ECO:0007669"/>
    <property type="project" value="UniProtKB-SubCell"/>
</dbReference>
<feature type="binding site" evidence="16">
    <location>
        <position position="184"/>
    </location>
    <ligand>
        <name>substrate</name>
    </ligand>
</feature>
<proteinExistence type="inferred from homology"/>
<reference evidence="17 18" key="1">
    <citation type="submission" date="2024-04" db="EMBL/GenBank/DDBJ databases">
        <title>Novel genus in family Flammeovirgaceae.</title>
        <authorList>
            <person name="Nguyen T.H."/>
            <person name="Vuong T.Q."/>
            <person name="Le H."/>
            <person name="Kim S.-G."/>
        </authorList>
    </citation>
    <scope>NUCLEOTIDE SEQUENCE [LARGE SCALE GENOMIC DNA]</scope>
    <source>
        <strain evidence="17 18">JCM 23209</strain>
    </source>
</reference>
<keyword evidence="10 16" id="KW-0418">Kinase</keyword>
<dbReference type="HAMAP" id="MF_01274">
    <property type="entry name" value="Pantothen_kinase_3"/>
    <property type="match status" value="1"/>
</dbReference>
<evidence type="ECO:0000256" key="1">
    <source>
        <dbReference type="ARBA" id="ARBA00001206"/>
    </source>
</evidence>
<evidence type="ECO:0000256" key="13">
    <source>
        <dbReference type="ARBA" id="ARBA00022993"/>
    </source>
</evidence>
<keyword evidence="18" id="KW-1185">Reference proteome</keyword>
<dbReference type="GO" id="GO:0004594">
    <property type="term" value="F:pantothenate kinase activity"/>
    <property type="evidence" value="ECO:0007669"/>
    <property type="project" value="UniProtKB-UniRule"/>
</dbReference>
<comment type="catalytic activity">
    <reaction evidence="1 16">
        <text>(R)-pantothenate + ATP = (R)-4'-phosphopantothenate + ADP + H(+)</text>
        <dbReference type="Rhea" id="RHEA:16373"/>
        <dbReference type="ChEBI" id="CHEBI:10986"/>
        <dbReference type="ChEBI" id="CHEBI:15378"/>
        <dbReference type="ChEBI" id="CHEBI:29032"/>
        <dbReference type="ChEBI" id="CHEBI:30616"/>
        <dbReference type="ChEBI" id="CHEBI:456216"/>
        <dbReference type="EC" id="2.7.1.33"/>
    </reaction>
</comment>
<evidence type="ECO:0000313" key="17">
    <source>
        <dbReference type="EMBL" id="MEN7551345.1"/>
    </source>
</evidence>
<keyword evidence="16" id="KW-0479">Metal-binding</keyword>
<evidence type="ECO:0000256" key="15">
    <source>
        <dbReference type="ARBA" id="ARBA00040883"/>
    </source>
</evidence>
<evidence type="ECO:0000256" key="5">
    <source>
        <dbReference type="ARBA" id="ARBA00011738"/>
    </source>
</evidence>
<dbReference type="CDD" id="cd24015">
    <property type="entry name" value="ASKHA_NBD_PanK-III"/>
    <property type="match status" value="1"/>
</dbReference>
<evidence type="ECO:0000256" key="12">
    <source>
        <dbReference type="ARBA" id="ARBA00022958"/>
    </source>
</evidence>
<name>A0AAW9SHR5_9BACT</name>
<evidence type="ECO:0000256" key="11">
    <source>
        <dbReference type="ARBA" id="ARBA00022840"/>
    </source>
</evidence>
<dbReference type="RefSeq" id="WP_346824123.1">
    <property type="nucleotide sequence ID" value="NZ_JBDKWZ010000021.1"/>
</dbReference>
<evidence type="ECO:0000256" key="10">
    <source>
        <dbReference type="ARBA" id="ARBA00022777"/>
    </source>
</evidence>
<comment type="similarity">
    <text evidence="14 16">Belongs to the type III pantothenate kinase family.</text>
</comment>
<feature type="binding site" evidence="16">
    <location>
        <position position="132"/>
    </location>
    <ligand>
        <name>ATP</name>
        <dbReference type="ChEBI" id="CHEBI:30616"/>
    </ligand>
</feature>
<feature type="binding site" evidence="16">
    <location>
        <begin position="107"/>
        <end position="110"/>
    </location>
    <ligand>
        <name>substrate</name>
    </ligand>
</feature>
<comment type="cofactor">
    <cofactor evidence="2">
        <name>K(+)</name>
        <dbReference type="ChEBI" id="CHEBI:29103"/>
    </cofactor>
</comment>
<comment type="subcellular location">
    <subcellularLocation>
        <location evidence="3 16">Cytoplasm</location>
    </subcellularLocation>
</comment>
<evidence type="ECO:0000313" key="18">
    <source>
        <dbReference type="Proteomes" id="UP001403385"/>
    </source>
</evidence>
<evidence type="ECO:0000256" key="2">
    <source>
        <dbReference type="ARBA" id="ARBA00001958"/>
    </source>
</evidence>
<comment type="subunit">
    <text evidence="5 16">Homodimer.</text>
</comment>
<dbReference type="SUPFAM" id="SSF53067">
    <property type="entry name" value="Actin-like ATPase domain"/>
    <property type="match status" value="2"/>
</dbReference>
<dbReference type="InterPro" id="IPR004619">
    <property type="entry name" value="Type_III_PanK"/>
</dbReference>
<dbReference type="EC" id="2.7.1.33" evidence="6 16"/>
<comment type="cofactor">
    <cofactor evidence="16">
        <name>NH4(+)</name>
        <dbReference type="ChEBI" id="CHEBI:28938"/>
    </cofactor>
    <cofactor evidence="16">
        <name>K(+)</name>
        <dbReference type="ChEBI" id="CHEBI:29103"/>
    </cofactor>
    <text evidence="16">A monovalent cation. Ammonium or potassium.</text>
</comment>
<organism evidence="17 18">
    <name type="scientific">Rapidithrix thailandica</name>
    <dbReference type="NCBI Taxonomy" id="413964"/>
    <lineage>
        <taxon>Bacteria</taxon>
        <taxon>Pseudomonadati</taxon>
        <taxon>Bacteroidota</taxon>
        <taxon>Cytophagia</taxon>
        <taxon>Cytophagales</taxon>
        <taxon>Flammeovirgaceae</taxon>
        <taxon>Rapidithrix</taxon>
    </lineage>
</organism>
<keyword evidence="13 16" id="KW-0173">Coenzyme A biosynthesis</keyword>
<evidence type="ECO:0000256" key="7">
    <source>
        <dbReference type="ARBA" id="ARBA00022490"/>
    </source>
</evidence>
<feature type="active site" description="Proton acceptor" evidence="16">
    <location>
        <position position="109"/>
    </location>
</feature>
<dbReference type="NCBIfam" id="NF009855">
    <property type="entry name" value="PRK13321.1"/>
    <property type="match status" value="1"/>
</dbReference>
<dbReference type="EMBL" id="JBDKWZ010000021">
    <property type="protein sequence ID" value="MEN7551345.1"/>
    <property type="molecule type" value="Genomic_DNA"/>
</dbReference>
<comment type="caution">
    <text evidence="17">The sequence shown here is derived from an EMBL/GenBank/DDBJ whole genome shotgun (WGS) entry which is preliminary data.</text>
</comment>
<evidence type="ECO:0000256" key="16">
    <source>
        <dbReference type="HAMAP-Rule" id="MF_01274"/>
    </source>
</evidence>
<dbReference type="PANTHER" id="PTHR34265:SF1">
    <property type="entry name" value="TYPE III PANTOTHENATE KINASE"/>
    <property type="match status" value="1"/>
</dbReference>
<dbReference type="AlphaFoldDB" id="A0AAW9SHR5"/>
<dbReference type="Gene3D" id="3.30.420.40">
    <property type="match status" value="2"/>
</dbReference>
<comment type="function">
    <text evidence="16">Catalyzes the phosphorylation of pantothenate (Pan), the first step in CoA biosynthesis.</text>
</comment>
<evidence type="ECO:0000256" key="8">
    <source>
        <dbReference type="ARBA" id="ARBA00022679"/>
    </source>
</evidence>
<keyword evidence="8 16" id="KW-0808">Transferase</keyword>
<dbReference type="Proteomes" id="UP001403385">
    <property type="component" value="Unassembled WGS sequence"/>
</dbReference>
<protein>
    <recommendedName>
        <fullName evidence="15 16">Type III pantothenate kinase</fullName>
        <ecNumber evidence="6 16">2.7.1.33</ecNumber>
    </recommendedName>
    <alternativeName>
        <fullName evidence="16">PanK-III</fullName>
    </alternativeName>
    <alternativeName>
        <fullName evidence="16">Pantothenic acid kinase</fullName>
    </alternativeName>
</protein>
<gene>
    <name evidence="16" type="primary">coaX</name>
    <name evidence="17" type="ORF">AAG747_25735</name>
</gene>
<keyword evidence="7 16" id="KW-0963">Cytoplasm</keyword>
<dbReference type="GO" id="GO:0046872">
    <property type="term" value="F:metal ion binding"/>
    <property type="evidence" value="ECO:0007669"/>
    <property type="project" value="UniProtKB-KW"/>
</dbReference>
<evidence type="ECO:0000256" key="3">
    <source>
        <dbReference type="ARBA" id="ARBA00004496"/>
    </source>
</evidence>
<evidence type="ECO:0000256" key="9">
    <source>
        <dbReference type="ARBA" id="ARBA00022741"/>
    </source>
</evidence>
<dbReference type="InterPro" id="IPR043129">
    <property type="entry name" value="ATPase_NBD"/>
</dbReference>
<keyword evidence="9 16" id="KW-0547">Nucleotide-binding</keyword>
<evidence type="ECO:0000256" key="6">
    <source>
        <dbReference type="ARBA" id="ARBA00012102"/>
    </source>
</evidence>
<comment type="pathway">
    <text evidence="4 16">Cofactor biosynthesis; coenzyme A biosynthesis; CoA from (R)-pantothenate: step 1/5.</text>
</comment>
<accession>A0AAW9SHR5</accession>
<dbReference type="PANTHER" id="PTHR34265">
    <property type="entry name" value="TYPE III PANTOTHENATE KINASE"/>
    <property type="match status" value="1"/>
</dbReference>
<feature type="binding site" evidence="16">
    <location>
        <begin position="6"/>
        <end position="13"/>
    </location>
    <ligand>
        <name>ATP</name>
        <dbReference type="ChEBI" id="CHEBI:30616"/>
    </ligand>
</feature>
<keyword evidence="12 16" id="KW-0630">Potassium</keyword>
<feature type="binding site" evidence="16">
    <location>
        <position position="129"/>
    </location>
    <ligand>
        <name>K(+)</name>
        <dbReference type="ChEBI" id="CHEBI:29103"/>
    </ligand>
</feature>